<dbReference type="Pfam" id="PF01903">
    <property type="entry name" value="CbiX"/>
    <property type="match status" value="2"/>
</dbReference>
<evidence type="ECO:0000256" key="2">
    <source>
        <dbReference type="ARBA" id="ARBA00023239"/>
    </source>
</evidence>
<dbReference type="OrthoDB" id="1489951at2"/>
<accession>A0A1H3A452</accession>
<evidence type="ECO:0000313" key="3">
    <source>
        <dbReference type="EMBL" id="SDX23699.1"/>
    </source>
</evidence>
<dbReference type="RefSeq" id="WP_091741308.1">
    <property type="nucleotide sequence ID" value="NZ_FNNQ01000012.1"/>
</dbReference>
<dbReference type="STRING" id="1048340.SAMN05444487_11298"/>
<name>A0A1H3A452_9BACL</name>
<sequence length="250" mass="27969">MARMKKNGVLVIAHGSRSAEWNRLVDEAVARVKTDLPIAIGYLELVPGRLIPDGVKELESQGVERILAIPLFVSSGSTHLEEIWYSLGVIESPRLPTNLDRIKVTAEVIPSQGMDAHPRIIEIIEERVAMLAEEPKEESILLVAHGSEKAGFRERWERGLAELAAALVERFKFSSIDYAMLRTKDVRPKAQALAMRGRLLVVPIFLSNGYFTEVVVPKELEGIPHEYRGEAFLPHSSITSWLEEMIDPDV</sequence>
<dbReference type="SUPFAM" id="SSF53800">
    <property type="entry name" value="Chelatase"/>
    <property type="match status" value="1"/>
</dbReference>
<dbReference type="AlphaFoldDB" id="A0A1H3A452"/>
<dbReference type="InterPro" id="IPR002762">
    <property type="entry name" value="CbiX-like"/>
</dbReference>
<evidence type="ECO:0000256" key="1">
    <source>
        <dbReference type="ARBA" id="ARBA00022723"/>
    </source>
</evidence>
<reference evidence="3 4" key="1">
    <citation type="submission" date="2016-10" db="EMBL/GenBank/DDBJ databases">
        <authorList>
            <person name="de Groot N.N."/>
        </authorList>
    </citation>
    <scope>NUCLEOTIDE SEQUENCE [LARGE SCALE GENOMIC DNA]</scope>
    <source>
        <strain evidence="3 4">DSM 45610</strain>
    </source>
</reference>
<dbReference type="GO" id="GO:0016829">
    <property type="term" value="F:lyase activity"/>
    <property type="evidence" value="ECO:0007669"/>
    <property type="project" value="UniProtKB-KW"/>
</dbReference>
<dbReference type="EMBL" id="FNNQ01000012">
    <property type="protein sequence ID" value="SDX23699.1"/>
    <property type="molecule type" value="Genomic_DNA"/>
</dbReference>
<dbReference type="InterPro" id="IPR050963">
    <property type="entry name" value="Sirohydro_Cobaltochel/CbiX"/>
</dbReference>
<dbReference type="Gene3D" id="3.40.50.1400">
    <property type="match status" value="2"/>
</dbReference>
<evidence type="ECO:0000313" key="4">
    <source>
        <dbReference type="Proteomes" id="UP000198534"/>
    </source>
</evidence>
<keyword evidence="4" id="KW-1185">Reference proteome</keyword>
<gene>
    <name evidence="3" type="ORF">SAMN05444487_11298</name>
</gene>
<dbReference type="CDD" id="cd03416">
    <property type="entry name" value="CbiX_SirB_N"/>
    <property type="match status" value="1"/>
</dbReference>
<proteinExistence type="predicted"/>
<protein>
    <submittedName>
        <fullName evidence="3">Sirohydrochlorin ferrochelatase</fullName>
    </submittedName>
</protein>
<dbReference type="PANTHER" id="PTHR33542">
    <property type="entry name" value="SIROHYDROCHLORIN FERROCHELATASE, CHLOROPLASTIC"/>
    <property type="match status" value="1"/>
</dbReference>
<organism evidence="3 4">
    <name type="scientific">Marininema mesophilum</name>
    <dbReference type="NCBI Taxonomy" id="1048340"/>
    <lineage>
        <taxon>Bacteria</taxon>
        <taxon>Bacillati</taxon>
        <taxon>Bacillota</taxon>
        <taxon>Bacilli</taxon>
        <taxon>Bacillales</taxon>
        <taxon>Thermoactinomycetaceae</taxon>
        <taxon>Marininema</taxon>
    </lineage>
</organism>
<dbReference type="GO" id="GO:0046872">
    <property type="term" value="F:metal ion binding"/>
    <property type="evidence" value="ECO:0007669"/>
    <property type="project" value="UniProtKB-KW"/>
</dbReference>
<dbReference type="PANTHER" id="PTHR33542:SF3">
    <property type="entry name" value="SIROHYDROCHLORIN FERROCHELATASE, CHLOROPLASTIC"/>
    <property type="match status" value="1"/>
</dbReference>
<keyword evidence="1" id="KW-0479">Metal-binding</keyword>
<dbReference type="Proteomes" id="UP000198534">
    <property type="component" value="Unassembled WGS sequence"/>
</dbReference>
<keyword evidence="2" id="KW-0456">Lyase</keyword>